<keyword evidence="2" id="KW-1185">Reference proteome</keyword>
<dbReference type="InterPro" id="IPR016084">
    <property type="entry name" value="Haem_Oase-like_multi-hlx"/>
</dbReference>
<dbReference type="GO" id="GO:0004392">
    <property type="term" value="F:heme oxygenase (decyclizing) activity"/>
    <property type="evidence" value="ECO:0007669"/>
    <property type="project" value="InterPro"/>
</dbReference>
<reference evidence="2" key="1">
    <citation type="submission" date="2019-08" db="EMBL/GenBank/DDBJ databases">
        <title>Limnoglobus roseus gen. nov., sp. nov., a novel freshwater planctomycete with a giant genome from the family Gemmataceae.</title>
        <authorList>
            <person name="Kulichevskaya I.S."/>
            <person name="Naumoff D.G."/>
            <person name="Miroshnikov K."/>
            <person name="Ivanova A."/>
            <person name="Philippov D.A."/>
            <person name="Hakobyan A."/>
            <person name="Rijpstra I.C."/>
            <person name="Sinninghe Damste J.S."/>
            <person name="Liesack W."/>
            <person name="Dedysh S.N."/>
        </authorList>
    </citation>
    <scope>NUCLEOTIDE SEQUENCE [LARGE SCALE GENOMIC DNA]</scope>
    <source>
        <strain evidence="2">PX52</strain>
    </source>
</reference>
<evidence type="ECO:0000313" key="1">
    <source>
        <dbReference type="EMBL" id="QEL15574.1"/>
    </source>
</evidence>
<dbReference type="OrthoDB" id="114943at2"/>
<dbReference type="SUPFAM" id="SSF48613">
    <property type="entry name" value="Heme oxygenase-like"/>
    <property type="match status" value="1"/>
</dbReference>
<dbReference type="CDD" id="cd19166">
    <property type="entry name" value="HemeO-bac"/>
    <property type="match status" value="1"/>
</dbReference>
<dbReference type="RefSeq" id="WP_149110376.1">
    <property type="nucleotide sequence ID" value="NZ_CP042425.1"/>
</dbReference>
<gene>
    <name evidence="1" type="ORF">PX52LOC_02499</name>
</gene>
<dbReference type="AlphaFoldDB" id="A0A5C1AEP8"/>
<dbReference type="GO" id="GO:0006788">
    <property type="term" value="P:heme oxidation"/>
    <property type="evidence" value="ECO:0007669"/>
    <property type="project" value="InterPro"/>
</dbReference>
<organism evidence="1 2">
    <name type="scientific">Limnoglobus roseus</name>
    <dbReference type="NCBI Taxonomy" id="2598579"/>
    <lineage>
        <taxon>Bacteria</taxon>
        <taxon>Pseudomonadati</taxon>
        <taxon>Planctomycetota</taxon>
        <taxon>Planctomycetia</taxon>
        <taxon>Gemmatales</taxon>
        <taxon>Gemmataceae</taxon>
        <taxon>Limnoglobus</taxon>
    </lineage>
</organism>
<dbReference type="Proteomes" id="UP000324974">
    <property type="component" value="Chromosome"/>
</dbReference>
<name>A0A5C1AEP8_9BACT</name>
<proteinExistence type="predicted"/>
<sequence length="191" mass="20901">MILTRLRAETRTRHDAVEARLGFLDRPITSDSYRELLRQFWGFYEPVEARIATATDWPALEFDFNGRRKTPLLERDLATAGVGREALDKCHCPALPPLTDVPQALGCLYVLEGATLGGQVITRHLRGQPGGPYPTAFFASYGENVGPMWKAFGAFLTEYTAGHGGDDRIVASACATFDTLGAWLAAGEGRP</sequence>
<dbReference type="InterPro" id="IPR016053">
    <property type="entry name" value="Haem_Oase-like"/>
</dbReference>
<dbReference type="KEGG" id="lrs:PX52LOC_02499"/>
<dbReference type="Gene3D" id="1.20.910.10">
    <property type="entry name" value="Heme oxygenase-like"/>
    <property type="match status" value="1"/>
</dbReference>
<dbReference type="EMBL" id="CP042425">
    <property type="protein sequence ID" value="QEL15574.1"/>
    <property type="molecule type" value="Genomic_DNA"/>
</dbReference>
<accession>A0A5C1AEP8</accession>
<evidence type="ECO:0000313" key="2">
    <source>
        <dbReference type="Proteomes" id="UP000324974"/>
    </source>
</evidence>
<dbReference type="Pfam" id="PF01126">
    <property type="entry name" value="Heme_oxygenase"/>
    <property type="match status" value="1"/>
</dbReference>
<protein>
    <submittedName>
        <fullName evidence="1">Heme oxygenase</fullName>
    </submittedName>
</protein>